<dbReference type="Gene3D" id="3.40.50.300">
    <property type="entry name" value="P-loop containing nucleotide triphosphate hydrolases"/>
    <property type="match status" value="1"/>
</dbReference>
<organism evidence="2 3">
    <name type="scientific">Astyanax mexicanus</name>
    <name type="common">Blind cave fish</name>
    <name type="synonym">Astyanax fasciatus mexicanus</name>
    <dbReference type="NCBI Taxonomy" id="7994"/>
    <lineage>
        <taxon>Eukaryota</taxon>
        <taxon>Metazoa</taxon>
        <taxon>Chordata</taxon>
        <taxon>Craniata</taxon>
        <taxon>Vertebrata</taxon>
        <taxon>Euteleostomi</taxon>
        <taxon>Actinopterygii</taxon>
        <taxon>Neopterygii</taxon>
        <taxon>Teleostei</taxon>
        <taxon>Ostariophysi</taxon>
        <taxon>Characiformes</taxon>
        <taxon>Characoidei</taxon>
        <taxon>Acestrorhamphidae</taxon>
        <taxon>Acestrorhamphinae</taxon>
        <taxon>Astyanax</taxon>
    </lineage>
</organism>
<dbReference type="GeneTree" id="ENSGT00940000157152"/>
<evidence type="ECO:0000313" key="3">
    <source>
        <dbReference type="Proteomes" id="UP000018467"/>
    </source>
</evidence>
<dbReference type="AlphaFoldDB" id="A0A3B1K7M8"/>
<dbReference type="SUPFAM" id="SSF52540">
    <property type="entry name" value="P-loop containing nucleoside triphosphate hydrolases"/>
    <property type="match status" value="1"/>
</dbReference>
<name>A0A3B1K7M8_ASTMX</name>
<dbReference type="Pfam" id="PF00735">
    <property type="entry name" value="Septin"/>
    <property type="match status" value="1"/>
</dbReference>
<dbReference type="GO" id="GO:0005525">
    <property type="term" value="F:GTP binding"/>
    <property type="evidence" value="ECO:0007669"/>
    <property type="project" value="InterPro"/>
</dbReference>
<keyword evidence="3" id="KW-1185">Reference proteome</keyword>
<dbReference type="InterPro" id="IPR027417">
    <property type="entry name" value="P-loop_NTPase"/>
</dbReference>
<dbReference type="Bgee" id="ENSAMXG00000031256">
    <property type="expression patterns" value="Expressed in testis and 6 other cell types or tissues"/>
</dbReference>
<reference evidence="2" key="4">
    <citation type="submission" date="2025-09" db="UniProtKB">
        <authorList>
            <consortium name="Ensembl"/>
        </authorList>
    </citation>
    <scope>IDENTIFICATION</scope>
</reference>
<accession>A0A3B1K7M8</accession>
<dbReference type="Ensembl" id="ENSAMXT00000035483.1">
    <property type="protein sequence ID" value="ENSAMXP00000049634.1"/>
    <property type="gene ID" value="ENSAMXG00000031256.1"/>
</dbReference>
<dbReference type="Proteomes" id="UP000018467">
    <property type="component" value="Unassembled WGS sequence"/>
</dbReference>
<protein>
    <submittedName>
        <fullName evidence="2">Zgc:162239</fullName>
    </submittedName>
</protein>
<proteinExistence type="predicted"/>
<evidence type="ECO:0000313" key="2">
    <source>
        <dbReference type="Ensembl" id="ENSAMXP00000049634.1"/>
    </source>
</evidence>
<sequence length="77" mass="8764">LEGGIEEKECVGFARLVKQVQRNAVRQGFEFTLMVVGESGLGKSTLINSLFLQDLYKDRPLSGPRGKRWVANFRHER</sequence>
<evidence type="ECO:0000259" key="1">
    <source>
        <dbReference type="PROSITE" id="PS51719"/>
    </source>
</evidence>
<dbReference type="PANTHER" id="PTHR18884">
    <property type="entry name" value="SEPTIN"/>
    <property type="match status" value="1"/>
</dbReference>
<dbReference type="InterPro" id="IPR030379">
    <property type="entry name" value="G_SEPTIN_dom"/>
</dbReference>
<dbReference type="PROSITE" id="PS51719">
    <property type="entry name" value="G_SEPTIN"/>
    <property type="match status" value="1"/>
</dbReference>
<reference evidence="2" key="3">
    <citation type="submission" date="2025-08" db="UniProtKB">
        <authorList>
            <consortium name="Ensembl"/>
        </authorList>
    </citation>
    <scope>IDENTIFICATION</scope>
</reference>
<reference evidence="3" key="2">
    <citation type="journal article" date="2014" name="Nat. Commun.">
        <title>The cavefish genome reveals candidate genes for eye loss.</title>
        <authorList>
            <person name="McGaugh S.E."/>
            <person name="Gross J.B."/>
            <person name="Aken B."/>
            <person name="Blin M."/>
            <person name="Borowsky R."/>
            <person name="Chalopin D."/>
            <person name="Hinaux H."/>
            <person name="Jeffery W.R."/>
            <person name="Keene A."/>
            <person name="Ma L."/>
            <person name="Minx P."/>
            <person name="Murphy D."/>
            <person name="O'Quin K.E."/>
            <person name="Retaux S."/>
            <person name="Rohner N."/>
            <person name="Searle S.M."/>
            <person name="Stahl B.A."/>
            <person name="Tabin C."/>
            <person name="Volff J.N."/>
            <person name="Yoshizawa M."/>
            <person name="Warren W.C."/>
        </authorList>
    </citation>
    <scope>NUCLEOTIDE SEQUENCE [LARGE SCALE GENOMIC DNA]</scope>
    <source>
        <strain evidence="3">female</strain>
    </source>
</reference>
<reference evidence="3" key="1">
    <citation type="submission" date="2013-03" db="EMBL/GenBank/DDBJ databases">
        <authorList>
            <person name="Jeffery W."/>
            <person name="Warren W."/>
            <person name="Wilson R.K."/>
        </authorList>
    </citation>
    <scope>NUCLEOTIDE SEQUENCE</scope>
    <source>
        <strain evidence="3">female</strain>
    </source>
</reference>
<feature type="domain" description="Septin-type G" evidence="1">
    <location>
        <begin position="27"/>
        <end position="77"/>
    </location>
</feature>